<reference evidence="7" key="3">
    <citation type="submission" date="2023-05" db="EMBL/GenBank/DDBJ databases">
        <authorList>
            <person name="Smith C.H."/>
        </authorList>
    </citation>
    <scope>NUCLEOTIDE SEQUENCE</scope>
    <source>
        <strain evidence="7">CHS0354</strain>
        <tissue evidence="7">Mantle</tissue>
    </source>
</reference>
<name>A0AAE0WB75_9BIVA</name>
<accession>A0AAE0WB75</accession>
<dbReference type="InterPro" id="IPR016169">
    <property type="entry name" value="FAD-bd_PCMH_sub2"/>
</dbReference>
<comment type="cofactor">
    <cofactor evidence="1">
        <name>FAD</name>
        <dbReference type="ChEBI" id="CHEBI:57692"/>
    </cofactor>
</comment>
<dbReference type="SUPFAM" id="SSF56176">
    <property type="entry name" value="FAD-binding/transporter-associated domain-like"/>
    <property type="match status" value="1"/>
</dbReference>
<evidence type="ECO:0000256" key="1">
    <source>
        <dbReference type="ARBA" id="ARBA00001974"/>
    </source>
</evidence>
<reference evidence="7" key="1">
    <citation type="journal article" date="2021" name="Genome Biol. Evol.">
        <title>A High-Quality Reference Genome for a Parasitic Bivalve with Doubly Uniparental Inheritance (Bivalvia: Unionida).</title>
        <authorList>
            <person name="Smith C.H."/>
        </authorList>
    </citation>
    <scope>NUCLEOTIDE SEQUENCE</scope>
    <source>
        <strain evidence="7">CHS0354</strain>
    </source>
</reference>
<dbReference type="Pfam" id="PF08031">
    <property type="entry name" value="BBE"/>
    <property type="match status" value="1"/>
</dbReference>
<protein>
    <recommendedName>
        <fullName evidence="6">Berberine/berberine-like domain-containing protein</fullName>
    </recommendedName>
</protein>
<evidence type="ECO:0000313" key="7">
    <source>
        <dbReference type="EMBL" id="KAK3607172.1"/>
    </source>
</evidence>
<comment type="similarity">
    <text evidence="2">Belongs to the oxygen-dependent FAD-linked oxidoreductase family.</text>
</comment>
<keyword evidence="5" id="KW-0560">Oxidoreductase</keyword>
<evidence type="ECO:0000256" key="3">
    <source>
        <dbReference type="ARBA" id="ARBA00022630"/>
    </source>
</evidence>
<dbReference type="InterPro" id="IPR036318">
    <property type="entry name" value="FAD-bd_PCMH-like_sf"/>
</dbReference>
<keyword evidence="8" id="KW-1185">Reference proteome</keyword>
<proteinExistence type="inferred from homology"/>
<sequence>MKVVIADGRIVDCTADGSTIYHTDGTVQNTTDTDLFWALRGGGGGTYGIVVKFTYKLHYQPSQLVKMVLTVPMNVLPKPLLSGLKFLEAFNKFVHNLPDEYGGYLILDNFPSRTKAINHIGTYRLLLIKFGPWDNETENVLDPFNDCISKHGCVLKIENKTSFYDYEKDMFDIPITRVYTLGTFLQPSVFNSNFATFIRRESVLLKNKGVFMICIGTLIGGKVSQFSNDSAPIHSGFRNGFVCMTCAVVMSDHTKDKKNIAAGKRFSRQLQQYGNGVYMNEAAYDLDNWQDVFWGNHYNRLLEIKQKWDPTNFFTCHHCVGSERKPIRKRIVTCDS</sequence>
<evidence type="ECO:0000256" key="4">
    <source>
        <dbReference type="ARBA" id="ARBA00022827"/>
    </source>
</evidence>
<evidence type="ECO:0000256" key="5">
    <source>
        <dbReference type="ARBA" id="ARBA00023002"/>
    </source>
</evidence>
<organism evidence="7 8">
    <name type="scientific">Potamilus streckersoni</name>
    <dbReference type="NCBI Taxonomy" id="2493646"/>
    <lineage>
        <taxon>Eukaryota</taxon>
        <taxon>Metazoa</taxon>
        <taxon>Spiralia</taxon>
        <taxon>Lophotrochozoa</taxon>
        <taxon>Mollusca</taxon>
        <taxon>Bivalvia</taxon>
        <taxon>Autobranchia</taxon>
        <taxon>Heteroconchia</taxon>
        <taxon>Palaeoheterodonta</taxon>
        <taxon>Unionida</taxon>
        <taxon>Unionoidea</taxon>
        <taxon>Unionidae</taxon>
        <taxon>Ambleminae</taxon>
        <taxon>Lampsilini</taxon>
        <taxon>Potamilus</taxon>
    </lineage>
</organism>
<keyword evidence="4" id="KW-0274">FAD</keyword>
<dbReference type="Gene3D" id="3.40.462.20">
    <property type="match status" value="1"/>
</dbReference>
<dbReference type="EMBL" id="JAEAOA010000329">
    <property type="protein sequence ID" value="KAK3607172.1"/>
    <property type="molecule type" value="Genomic_DNA"/>
</dbReference>
<dbReference type="AlphaFoldDB" id="A0AAE0WB75"/>
<reference evidence="7" key="2">
    <citation type="journal article" date="2021" name="Genome Biol. Evol.">
        <title>Developing a high-quality reference genome for a parasitic bivalve with doubly uniparental inheritance (Bivalvia: Unionida).</title>
        <authorList>
            <person name="Smith C.H."/>
        </authorList>
    </citation>
    <scope>NUCLEOTIDE SEQUENCE</scope>
    <source>
        <strain evidence="7">CHS0354</strain>
        <tissue evidence="7">Mantle</tissue>
    </source>
</reference>
<gene>
    <name evidence="7" type="ORF">CHS0354_004436</name>
</gene>
<keyword evidence="3" id="KW-0285">Flavoprotein</keyword>
<dbReference type="GO" id="GO:0016491">
    <property type="term" value="F:oxidoreductase activity"/>
    <property type="evidence" value="ECO:0007669"/>
    <property type="project" value="UniProtKB-KW"/>
</dbReference>
<feature type="domain" description="Berberine/berberine-like" evidence="6">
    <location>
        <begin position="277"/>
        <end position="319"/>
    </location>
</feature>
<dbReference type="InterPro" id="IPR012951">
    <property type="entry name" value="BBE"/>
</dbReference>
<dbReference type="PANTHER" id="PTHR42973">
    <property type="entry name" value="BINDING OXIDOREDUCTASE, PUTATIVE (AFU_ORTHOLOGUE AFUA_1G17690)-RELATED"/>
    <property type="match status" value="1"/>
</dbReference>
<dbReference type="InterPro" id="IPR050416">
    <property type="entry name" value="FAD-linked_Oxidoreductase"/>
</dbReference>
<dbReference type="PANTHER" id="PTHR42973:SF39">
    <property type="entry name" value="FAD-BINDING PCMH-TYPE DOMAIN-CONTAINING PROTEIN"/>
    <property type="match status" value="1"/>
</dbReference>
<evidence type="ECO:0000313" key="8">
    <source>
        <dbReference type="Proteomes" id="UP001195483"/>
    </source>
</evidence>
<dbReference type="GO" id="GO:0050660">
    <property type="term" value="F:flavin adenine dinucleotide binding"/>
    <property type="evidence" value="ECO:0007669"/>
    <property type="project" value="InterPro"/>
</dbReference>
<evidence type="ECO:0000256" key="2">
    <source>
        <dbReference type="ARBA" id="ARBA00005466"/>
    </source>
</evidence>
<comment type="caution">
    <text evidence="7">The sequence shown here is derived from an EMBL/GenBank/DDBJ whole genome shotgun (WGS) entry which is preliminary data.</text>
</comment>
<dbReference type="Proteomes" id="UP001195483">
    <property type="component" value="Unassembled WGS sequence"/>
</dbReference>
<evidence type="ECO:0000259" key="6">
    <source>
        <dbReference type="Pfam" id="PF08031"/>
    </source>
</evidence>
<dbReference type="Gene3D" id="3.30.465.10">
    <property type="match status" value="1"/>
</dbReference>